<organism evidence="2 3">
    <name type="scientific">candidate division MSBL1 archaeon SCGC-AAA259A05</name>
    <dbReference type="NCBI Taxonomy" id="1698259"/>
    <lineage>
        <taxon>Archaea</taxon>
        <taxon>Methanobacteriati</taxon>
        <taxon>Methanobacteriota</taxon>
        <taxon>candidate division MSBL1</taxon>
    </lineage>
</organism>
<gene>
    <name evidence="2" type="ORF">AKJ57_02680</name>
</gene>
<feature type="region of interest" description="Disordered" evidence="1">
    <location>
        <begin position="50"/>
        <end position="74"/>
    </location>
</feature>
<accession>A0A133UA03</accession>
<evidence type="ECO:0000313" key="2">
    <source>
        <dbReference type="EMBL" id="KXA91037.1"/>
    </source>
</evidence>
<dbReference type="EMBL" id="LHXJ01000024">
    <property type="protein sequence ID" value="KXA91037.1"/>
    <property type="molecule type" value="Genomic_DNA"/>
</dbReference>
<evidence type="ECO:0000256" key="1">
    <source>
        <dbReference type="SAM" id="MobiDB-lite"/>
    </source>
</evidence>
<evidence type="ECO:0000313" key="3">
    <source>
        <dbReference type="Proteomes" id="UP000070163"/>
    </source>
</evidence>
<sequence>MGSTTQIAETWLKRQEMRVSENFKILTYNRGMYCFSYEKFLSERRHPREVCAGPERGGHSEVLPSTRSSAPHRG</sequence>
<dbReference type="AlphaFoldDB" id="A0A133UA03"/>
<name>A0A133UA03_9EURY</name>
<feature type="compositionally biased region" description="Polar residues" evidence="1">
    <location>
        <begin position="63"/>
        <end position="74"/>
    </location>
</feature>
<keyword evidence="3" id="KW-1185">Reference proteome</keyword>
<reference evidence="2 3" key="1">
    <citation type="journal article" date="2016" name="Sci. Rep.">
        <title>Metabolic traits of an uncultured archaeal lineage -MSBL1- from brine pools of the Red Sea.</title>
        <authorList>
            <person name="Mwirichia R."/>
            <person name="Alam I."/>
            <person name="Rashid M."/>
            <person name="Vinu M."/>
            <person name="Ba-Alawi W."/>
            <person name="Anthony Kamau A."/>
            <person name="Kamanda Ngugi D."/>
            <person name="Goker M."/>
            <person name="Klenk H.P."/>
            <person name="Bajic V."/>
            <person name="Stingl U."/>
        </authorList>
    </citation>
    <scope>NUCLEOTIDE SEQUENCE [LARGE SCALE GENOMIC DNA]</scope>
    <source>
        <strain evidence="2">SCGC-AAA259A05</strain>
    </source>
</reference>
<dbReference type="Proteomes" id="UP000070163">
    <property type="component" value="Unassembled WGS sequence"/>
</dbReference>
<protein>
    <submittedName>
        <fullName evidence="2">Uncharacterized protein</fullName>
    </submittedName>
</protein>
<proteinExistence type="predicted"/>
<comment type="caution">
    <text evidence="2">The sequence shown here is derived from an EMBL/GenBank/DDBJ whole genome shotgun (WGS) entry which is preliminary data.</text>
</comment>